<name>A0A7W0CAK5_9BACT</name>
<feature type="transmembrane region" description="Helical" evidence="7">
    <location>
        <begin position="122"/>
        <end position="146"/>
    </location>
</feature>
<dbReference type="GO" id="GO:0042128">
    <property type="term" value="P:nitrate assimilation"/>
    <property type="evidence" value="ECO:0007669"/>
    <property type="project" value="UniProtKB-KW"/>
</dbReference>
<dbReference type="Proteomes" id="UP000525298">
    <property type="component" value="Unassembled WGS sequence"/>
</dbReference>
<dbReference type="InterPro" id="IPR011701">
    <property type="entry name" value="MFS"/>
</dbReference>
<evidence type="ECO:0000256" key="4">
    <source>
        <dbReference type="ARBA" id="ARBA00022989"/>
    </source>
</evidence>
<dbReference type="SUPFAM" id="SSF103473">
    <property type="entry name" value="MFS general substrate transporter"/>
    <property type="match status" value="1"/>
</dbReference>
<feature type="transmembrane region" description="Helical" evidence="7">
    <location>
        <begin position="158"/>
        <end position="180"/>
    </location>
</feature>
<protein>
    <submittedName>
        <fullName evidence="9">NNP family nitrate/nitrite transporter-like MFS transporter</fullName>
    </submittedName>
</protein>
<comment type="caution">
    <text evidence="9">The sequence shown here is derived from an EMBL/GenBank/DDBJ whole genome shotgun (WGS) entry which is preliminary data.</text>
</comment>
<sequence>MADENNHENGAVCYARSSRSAALTWTTLAFFAGFAGVSAFGPIVSRLKESMEISAVLMGVLSASPSLTGSLLRIPFGAAVDRMGGKKPILILLGLAGAGIIGLALLYALFPEPTAAQFPLFLLAGILCGCGIAIFSVGIPTVSYWYPQKKQGAALAAYAGLGNLAPGLFAMLLPAMVAAMGLKFSYIVWAVFVLAVFVLVMLFMKDAPYFQYREMGIEIDEDALIHACGQELLPSGAATDSLKKAGASWRTWILTYFYFINFGGFIALTVWFPTYWSEFFKMSIINAGFLTAAYSLSSSLLRVAGGRAADIFTGEKVALFSFAAVIAGSILMVLVEKSFALALLGQMIMALGMGFANAAVFKLVPRYTPAAVGGASGIVGGLGAFGGFVIPPAMGLFVAISPTSGYSNGFVVFTILTLAALGLLYVLYRYPPAEGNVL</sequence>
<feature type="transmembrane region" description="Helical" evidence="7">
    <location>
        <begin position="376"/>
        <end position="400"/>
    </location>
</feature>
<accession>A0A7W0CAK5</accession>
<evidence type="ECO:0000256" key="7">
    <source>
        <dbReference type="SAM" id="Phobius"/>
    </source>
</evidence>
<feature type="domain" description="Major facilitator superfamily (MFS) profile" evidence="8">
    <location>
        <begin position="22"/>
        <end position="434"/>
    </location>
</feature>
<feature type="transmembrane region" description="Helical" evidence="7">
    <location>
        <begin position="341"/>
        <end position="364"/>
    </location>
</feature>
<evidence type="ECO:0000313" key="9">
    <source>
        <dbReference type="EMBL" id="MBA2882211.1"/>
    </source>
</evidence>
<feature type="transmembrane region" description="Helical" evidence="7">
    <location>
        <begin position="53"/>
        <end position="76"/>
    </location>
</feature>
<feature type="transmembrane region" description="Helical" evidence="7">
    <location>
        <begin position="88"/>
        <end position="110"/>
    </location>
</feature>
<dbReference type="Pfam" id="PF07690">
    <property type="entry name" value="MFS_1"/>
    <property type="match status" value="1"/>
</dbReference>
<dbReference type="InterPro" id="IPR036259">
    <property type="entry name" value="MFS_trans_sf"/>
</dbReference>
<organism evidence="9 10">
    <name type="scientific">Desulfosalsimonas propionicica</name>
    <dbReference type="NCBI Taxonomy" id="332175"/>
    <lineage>
        <taxon>Bacteria</taxon>
        <taxon>Pseudomonadati</taxon>
        <taxon>Thermodesulfobacteriota</taxon>
        <taxon>Desulfobacteria</taxon>
        <taxon>Desulfobacterales</taxon>
        <taxon>Desulfosalsimonadaceae</taxon>
        <taxon>Desulfosalsimonas</taxon>
    </lineage>
</organism>
<evidence type="ECO:0000256" key="6">
    <source>
        <dbReference type="ARBA" id="ARBA00023136"/>
    </source>
</evidence>
<keyword evidence="6 7" id="KW-0472">Membrane</keyword>
<keyword evidence="5" id="KW-0534">Nitrate assimilation</keyword>
<feature type="transmembrane region" description="Helical" evidence="7">
    <location>
        <begin position="253"/>
        <end position="272"/>
    </location>
</feature>
<dbReference type="AlphaFoldDB" id="A0A7W0CAK5"/>
<keyword evidence="4 7" id="KW-1133">Transmembrane helix</keyword>
<evidence type="ECO:0000256" key="1">
    <source>
        <dbReference type="ARBA" id="ARBA00004141"/>
    </source>
</evidence>
<dbReference type="GO" id="GO:0016020">
    <property type="term" value="C:membrane"/>
    <property type="evidence" value="ECO:0007669"/>
    <property type="project" value="UniProtKB-SubCell"/>
</dbReference>
<comment type="similarity">
    <text evidence="2">Belongs to the major facilitator superfamily. Nitrate/nitrite porter (TC 2.A.1.8) family.</text>
</comment>
<dbReference type="GO" id="GO:0015112">
    <property type="term" value="F:nitrate transmembrane transporter activity"/>
    <property type="evidence" value="ECO:0007669"/>
    <property type="project" value="InterPro"/>
</dbReference>
<keyword evidence="10" id="KW-1185">Reference proteome</keyword>
<evidence type="ECO:0000259" key="8">
    <source>
        <dbReference type="PROSITE" id="PS50850"/>
    </source>
</evidence>
<dbReference type="Gene3D" id="1.20.1250.20">
    <property type="entry name" value="MFS general substrate transporter like domains"/>
    <property type="match status" value="2"/>
</dbReference>
<dbReference type="PANTHER" id="PTHR23515">
    <property type="entry name" value="HIGH-AFFINITY NITRATE TRANSPORTER 2.3"/>
    <property type="match status" value="1"/>
</dbReference>
<feature type="transmembrane region" description="Helical" evidence="7">
    <location>
        <begin position="406"/>
        <end position="428"/>
    </location>
</feature>
<reference evidence="9 10" key="1">
    <citation type="submission" date="2020-07" db="EMBL/GenBank/DDBJ databases">
        <title>Genomic Encyclopedia of Type Strains, Phase IV (KMG-IV): sequencing the most valuable type-strain genomes for metagenomic binning, comparative biology and taxonomic classification.</title>
        <authorList>
            <person name="Goeker M."/>
        </authorList>
    </citation>
    <scope>NUCLEOTIDE SEQUENCE [LARGE SCALE GENOMIC DNA]</scope>
    <source>
        <strain evidence="9 10">DSM 17721</strain>
    </source>
</reference>
<evidence type="ECO:0000256" key="2">
    <source>
        <dbReference type="ARBA" id="ARBA00008432"/>
    </source>
</evidence>
<feature type="transmembrane region" description="Helical" evidence="7">
    <location>
        <begin position="284"/>
        <end position="305"/>
    </location>
</feature>
<dbReference type="EMBL" id="JACDUS010000007">
    <property type="protein sequence ID" value="MBA2882211.1"/>
    <property type="molecule type" value="Genomic_DNA"/>
</dbReference>
<evidence type="ECO:0000313" key="10">
    <source>
        <dbReference type="Proteomes" id="UP000525298"/>
    </source>
</evidence>
<comment type="subcellular location">
    <subcellularLocation>
        <location evidence="1">Membrane</location>
        <topology evidence="1">Multi-pass membrane protein</topology>
    </subcellularLocation>
</comment>
<proteinExistence type="inferred from homology"/>
<feature type="transmembrane region" description="Helical" evidence="7">
    <location>
        <begin position="21"/>
        <end position="41"/>
    </location>
</feature>
<feature type="transmembrane region" description="Helical" evidence="7">
    <location>
        <begin position="317"/>
        <end position="335"/>
    </location>
</feature>
<dbReference type="PROSITE" id="PS50850">
    <property type="entry name" value="MFS"/>
    <property type="match status" value="1"/>
</dbReference>
<dbReference type="InterPro" id="IPR020846">
    <property type="entry name" value="MFS_dom"/>
</dbReference>
<keyword evidence="3 7" id="KW-0812">Transmembrane</keyword>
<dbReference type="InterPro" id="IPR044772">
    <property type="entry name" value="NO3_transporter"/>
</dbReference>
<evidence type="ECO:0000256" key="3">
    <source>
        <dbReference type="ARBA" id="ARBA00022692"/>
    </source>
</evidence>
<dbReference type="RefSeq" id="WP_181551857.1">
    <property type="nucleotide sequence ID" value="NZ_JACDUS010000007.1"/>
</dbReference>
<feature type="transmembrane region" description="Helical" evidence="7">
    <location>
        <begin position="186"/>
        <end position="204"/>
    </location>
</feature>
<gene>
    <name evidence="9" type="ORF">HNR65_002552</name>
</gene>
<evidence type="ECO:0000256" key="5">
    <source>
        <dbReference type="ARBA" id="ARBA00023063"/>
    </source>
</evidence>